<dbReference type="GO" id="GO:0005615">
    <property type="term" value="C:extracellular space"/>
    <property type="evidence" value="ECO:0007669"/>
    <property type="project" value="InterPro"/>
</dbReference>
<dbReference type="CDD" id="cd19588">
    <property type="entry name" value="serpin_miropin-like"/>
    <property type="match status" value="1"/>
</dbReference>
<dbReference type="PANTHER" id="PTHR11461:SF211">
    <property type="entry name" value="GH10112P-RELATED"/>
    <property type="match status" value="1"/>
</dbReference>
<evidence type="ECO:0000313" key="3">
    <source>
        <dbReference type="EMBL" id="MBN8662314.1"/>
    </source>
</evidence>
<dbReference type="InterPro" id="IPR042178">
    <property type="entry name" value="Serpin_sf_1"/>
</dbReference>
<dbReference type="SMART" id="SM00093">
    <property type="entry name" value="SERPIN"/>
    <property type="match status" value="1"/>
</dbReference>
<dbReference type="InterPro" id="IPR023796">
    <property type="entry name" value="Serpin_dom"/>
</dbReference>
<dbReference type="InterPro" id="IPR042185">
    <property type="entry name" value="Serpin_sf_2"/>
</dbReference>
<reference evidence="3" key="1">
    <citation type="submission" date="2021-02" db="EMBL/GenBank/DDBJ databases">
        <title>Genome-Resolved Metagenomics of a Microbial Community Performing Photosynthetic Biological Nutrient Removal.</title>
        <authorList>
            <person name="Mcdaniel E.A."/>
        </authorList>
    </citation>
    <scope>NUCLEOTIDE SEQUENCE</scope>
    <source>
        <strain evidence="3">UWPOB_OBS1</strain>
    </source>
</reference>
<comment type="caution">
    <text evidence="3">The sequence shown here is derived from an EMBL/GenBank/DDBJ whole genome shotgun (WGS) entry which is preliminary data.</text>
</comment>
<accession>A0A8J7P9Q2</accession>
<dbReference type="PANTHER" id="PTHR11461">
    <property type="entry name" value="SERINE PROTEASE INHIBITOR, SERPIN"/>
    <property type="match status" value="1"/>
</dbReference>
<evidence type="ECO:0000259" key="2">
    <source>
        <dbReference type="SMART" id="SM00093"/>
    </source>
</evidence>
<dbReference type="Proteomes" id="UP000664277">
    <property type="component" value="Unassembled WGS sequence"/>
</dbReference>
<dbReference type="InterPro" id="IPR036186">
    <property type="entry name" value="Serpin_sf"/>
</dbReference>
<protein>
    <submittedName>
        <fullName evidence="3">Serpin family protein</fullName>
    </submittedName>
</protein>
<dbReference type="GO" id="GO:0004867">
    <property type="term" value="F:serine-type endopeptidase inhibitor activity"/>
    <property type="evidence" value="ECO:0007669"/>
    <property type="project" value="InterPro"/>
</dbReference>
<feature type="domain" description="Serpin" evidence="2">
    <location>
        <begin position="18"/>
        <end position="372"/>
    </location>
</feature>
<proteinExistence type="inferred from homology"/>
<evidence type="ECO:0000313" key="4">
    <source>
        <dbReference type="Proteomes" id="UP000664277"/>
    </source>
</evidence>
<organism evidence="3 4">
    <name type="scientific">Candidatus Obscuribacter phosphatis</name>
    <dbReference type="NCBI Taxonomy" id="1906157"/>
    <lineage>
        <taxon>Bacteria</taxon>
        <taxon>Bacillati</taxon>
        <taxon>Candidatus Melainabacteria</taxon>
        <taxon>Candidatus Obscuribacterales</taxon>
        <taxon>Candidatus Obscuribacteraceae</taxon>
        <taxon>Candidatus Obscuribacter</taxon>
    </lineage>
</organism>
<dbReference type="Pfam" id="PF00079">
    <property type="entry name" value="Serpin"/>
    <property type="match status" value="1"/>
</dbReference>
<comment type="similarity">
    <text evidence="1">Belongs to the serpin family.</text>
</comment>
<dbReference type="EMBL" id="JAFLCK010000035">
    <property type="protein sequence ID" value="MBN8662314.1"/>
    <property type="molecule type" value="Genomic_DNA"/>
</dbReference>
<evidence type="ECO:0000256" key="1">
    <source>
        <dbReference type="RuleBase" id="RU000411"/>
    </source>
</evidence>
<dbReference type="AlphaFoldDB" id="A0A8J7P9Q2"/>
<dbReference type="Gene3D" id="3.30.497.10">
    <property type="entry name" value="Antithrombin, subunit I, domain 2"/>
    <property type="match status" value="1"/>
</dbReference>
<gene>
    <name evidence="3" type="ORF">J0M35_18230</name>
</gene>
<dbReference type="SUPFAM" id="SSF56574">
    <property type="entry name" value="Serpins"/>
    <property type="match status" value="1"/>
</dbReference>
<dbReference type="InterPro" id="IPR000215">
    <property type="entry name" value="Serpin_fam"/>
</dbReference>
<dbReference type="Gene3D" id="2.30.39.10">
    <property type="entry name" value="Alpha-1-antitrypsin, domain 1"/>
    <property type="match status" value="1"/>
</dbReference>
<name>A0A8J7P9Q2_9BACT</name>
<sequence>MTNQSNNTAASATTKFGLALFKEEARQNKGKNVLVSPASVAIALAMTMNGARSTTLAAMQSTLGFSENESLETINASMAALLAALTDPSSGVELNVANAIWAEQSMSFKPDFLNRVVAAYQATINNADFGDAGTVDAINAWADEKTKGKIPTIIKSISPDMVMFLLNAIYFKGKWSEAFDKSMTYSRAFNSEEGEVSAMFMNREAELRYVGNKSYQAVALPFGASGRVVLYVVLPAAGTNIDDFVQNFDGAVFSALKQAYKSEVELSLPRFQVEFDTDLKASLGKLGMSEALSAGADLSGLADASMYISQVKHKTFARFDEDGGEAAAVTAVGVALECVRMVPRIDVDRPFITALVDETTDTLLFIGKVSTPE</sequence>